<reference evidence="2" key="1">
    <citation type="journal article" date="2019" name="Int. J. Syst. Evol. Microbiol.">
        <title>The Global Catalogue of Microorganisms (GCM) 10K type strain sequencing project: providing services to taxonomists for standard genome sequencing and annotation.</title>
        <authorList>
            <consortium name="The Broad Institute Genomics Platform"/>
            <consortium name="The Broad Institute Genome Sequencing Center for Infectious Disease"/>
            <person name="Wu L."/>
            <person name="Ma J."/>
        </authorList>
    </citation>
    <scope>NUCLEOTIDE SEQUENCE [LARGE SCALE GENOMIC DNA]</scope>
    <source>
        <strain evidence="2">KCTC 42107</strain>
    </source>
</reference>
<dbReference type="EMBL" id="JBHUMD010000030">
    <property type="protein sequence ID" value="MFD2603634.1"/>
    <property type="molecule type" value="Genomic_DNA"/>
</dbReference>
<comment type="caution">
    <text evidence="1">The sequence shown here is derived from an EMBL/GenBank/DDBJ whole genome shotgun (WGS) entry which is preliminary data.</text>
</comment>
<name>A0ABW5NXK3_9FLAO</name>
<organism evidence="1 2">
    <name type="scientific">Flavobacterium suzhouense</name>
    <dbReference type="NCBI Taxonomy" id="1529638"/>
    <lineage>
        <taxon>Bacteria</taxon>
        <taxon>Pseudomonadati</taxon>
        <taxon>Bacteroidota</taxon>
        <taxon>Flavobacteriia</taxon>
        <taxon>Flavobacteriales</taxon>
        <taxon>Flavobacteriaceae</taxon>
        <taxon>Flavobacterium</taxon>
    </lineage>
</organism>
<dbReference type="Pfam" id="PF13715">
    <property type="entry name" value="CarbopepD_reg_2"/>
    <property type="match status" value="1"/>
</dbReference>
<dbReference type="Gene3D" id="2.60.40.1120">
    <property type="entry name" value="Carboxypeptidase-like, regulatory domain"/>
    <property type="match status" value="1"/>
</dbReference>
<dbReference type="SUPFAM" id="SSF49464">
    <property type="entry name" value="Carboxypeptidase regulatory domain-like"/>
    <property type="match status" value="1"/>
</dbReference>
<protein>
    <submittedName>
        <fullName evidence="1">Carboxypeptidase-like regulatory domain-containing protein</fullName>
    </submittedName>
</protein>
<dbReference type="Proteomes" id="UP001597480">
    <property type="component" value="Unassembled WGS sequence"/>
</dbReference>
<evidence type="ECO:0000313" key="1">
    <source>
        <dbReference type="EMBL" id="MFD2603634.1"/>
    </source>
</evidence>
<evidence type="ECO:0000313" key="2">
    <source>
        <dbReference type="Proteomes" id="UP001597480"/>
    </source>
</evidence>
<accession>A0ABW5NXK3</accession>
<gene>
    <name evidence="1" type="ORF">ACFSR3_16340</name>
</gene>
<dbReference type="InterPro" id="IPR008969">
    <property type="entry name" value="CarboxyPept-like_regulatory"/>
</dbReference>
<proteinExistence type="predicted"/>
<sequence>MKKPIQISIPTPCHENWDAMTPADNDRFCTSCQKTVFDFTNSSDREIASVLKNTNNACGRFRATQLDRDLVVPKEKSTIWMAASAAVVSFLTIGNHTISAQTPVNTEQHVSETDDIKVGKVAAPQTITITGVVLDENKKPFGGVNILIEGTTTGVQTDLEGHYTIYSKFGDRLTFSYIGYNPITINVTNSKIINVTMDIDDIELLGEVVYVKDRSFFGRVFHSIGNIFR</sequence>
<keyword evidence="2" id="KW-1185">Reference proteome</keyword>
<dbReference type="RefSeq" id="WP_379822512.1">
    <property type="nucleotide sequence ID" value="NZ_JBHUMD010000030.1"/>
</dbReference>